<dbReference type="GeneID" id="34599477"/>
<dbReference type="AlphaFoldDB" id="A0A177FAX0"/>
<feature type="domain" description="FAD dependent oxidoreductase" evidence="2">
    <location>
        <begin position="34"/>
        <end position="413"/>
    </location>
</feature>
<dbReference type="OrthoDB" id="429143at2759"/>
<evidence type="ECO:0000313" key="4">
    <source>
        <dbReference type="Proteomes" id="UP000077002"/>
    </source>
</evidence>
<dbReference type="InterPro" id="IPR036188">
    <property type="entry name" value="FAD/NAD-bd_sf"/>
</dbReference>
<name>A0A177FAX0_9EURO</name>
<sequence>MSLPHPSPLPSFWTSSPDTLRNHRTTDVLPETADVVVVGSGYSGAATSYFLLRNPEARLSTVILEAREACSGASGRNGGHLKPDPHFAISRWQRRYGLKVAKEMSEFEMRQVWDVKKLIEDEKIRCDFELTRAMDVFVDERSAKPAIEAYLQLQRSGFEFSPDLQVILEPERAERISGVRGALAAFTYTAGSVWVLKLVYHLLRRCLEWGANLQTNTPALSISPSRDSEGYYAVETTRGVIRARNIVVATNAHTGALLPEFQGKITPVRGVAARIAIPAGKDKTPHLNNTYSIRFGPEEYDYLIPRSDGSIIVGGAKQVVLSDDSNWLGNSNDSELIPGAEEYFTGYMQRHFRGWESSDARVTHLWTGTMGFSEDLAPWVGELPGKPGVFVEAGFTAHGMPLIYGCAEAIAKLVRGDIQHISDEDAQIPSPLWITPARLNTQLRLAREHMLGNRAKELAKL</sequence>
<evidence type="ECO:0000256" key="1">
    <source>
        <dbReference type="SAM" id="MobiDB-lite"/>
    </source>
</evidence>
<dbReference type="Pfam" id="PF01266">
    <property type="entry name" value="DAO"/>
    <property type="match status" value="1"/>
</dbReference>
<evidence type="ECO:0000259" key="2">
    <source>
        <dbReference type="Pfam" id="PF01266"/>
    </source>
</evidence>
<organism evidence="3 4">
    <name type="scientific">Fonsecaea monophora</name>
    <dbReference type="NCBI Taxonomy" id="254056"/>
    <lineage>
        <taxon>Eukaryota</taxon>
        <taxon>Fungi</taxon>
        <taxon>Dikarya</taxon>
        <taxon>Ascomycota</taxon>
        <taxon>Pezizomycotina</taxon>
        <taxon>Eurotiomycetes</taxon>
        <taxon>Chaetothyriomycetidae</taxon>
        <taxon>Chaetothyriales</taxon>
        <taxon>Herpotrichiellaceae</taxon>
        <taxon>Fonsecaea</taxon>
    </lineage>
</organism>
<comment type="caution">
    <text evidence="3">The sequence shown here is derived from an EMBL/GenBank/DDBJ whole genome shotgun (WGS) entry which is preliminary data.</text>
</comment>
<dbReference type="GO" id="GO:0005737">
    <property type="term" value="C:cytoplasm"/>
    <property type="evidence" value="ECO:0007669"/>
    <property type="project" value="TreeGrafter"/>
</dbReference>
<evidence type="ECO:0000313" key="3">
    <source>
        <dbReference type="EMBL" id="OAG41365.1"/>
    </source>
</evidence>
<dbReference type="Proteomes" id="UP000077002">
    <property type="component" value="Unassembled WGS sequence"/>
</dbReference>
<dbReference type="EMBL" id="LVKK01000024">
    <property type="protein sequence ID" value="OAG41365.1"/>
    <property type="molecule type" value="Genomic_DNA"/>
</dbReference>
<dbReference type="Gene3D" id="3.50.50.60">
    <property type="entry name" value="FAD/NAD(P)-binding domain"/>
    <property type="match status" value="1"/>
</dbReference>
<protein>
    <recommendedName>
        <fullName evidence="2">FAD dependent oxidoreductase domain-containing protein</fullName>
    </recommendedName>
</protein>
<dbReference type="PANTHER" id="PTHR13847:SF279">
    <property type="entry name" value="FAD DEPENDENT OXIDOREDUCTASE DOMAIN-CONTAINING PROTEIN-RELATED"/>
    <property type="match status" value="1"/>
</dbReference>
<dbReference type="SUPFAM" id="SSF51905">
    <property type="entry name" value="FAD/NAD(P)-binding domain"/>
    <property type="match status" value="1"/>
</dbReference>
<keyword evidence="4" id="KW-1185">Reference proteome</keyword>
<gene>
    <name evidence="3" type="ORF">AYO21_04307</name>
</gene>
<accession>A0A177FAX0</accession>
<feature type="region of interest" description="Disordered" evidence="1">
    <location>
        <begin position="1"/>
        <end position="20"/>
    </location>
</feature>
<dbReference type="Gene3D" id="3.30.9.10">
    <property type="entry name" value="D-Amino Acid Oxidase, subunit A, domain 2"/>
    <property type="match status" value="1"/>
</dbReference>
<dbReference type="RefSeq" id="XP_022513317.1">
    <property type="nucleotide sequence ID" value="XM_022654280.1"/>
</dbReference>
<dbReference type="PANTHER" id="PTHR13847">
    <property type="entry name" value="SARCOSINE DEHYDROGENASE-RELATED"/>
    <property type="match status" value="1"/>
</dbReference>
<dbReference type="InterPro" id="IPR006076">
    <property type="entry name" value="FAD-dep_OxRdtase"/>
</dbReference>
<proteinExistence type="predicted"/>
<reference evidence="3 4" key="1">
    <citation type="submission" date="2016-03" db="EMBL/GenBank/DDBJ databases">
        <title>Draft genome sequence of the Fonsecaea monophora CBS 269.37.</title>
        <authorList>
            <person name="Bombassaro A."/>
            <person name="Vinicius W.A."/>
            <person name="De Hoog S."/>
            <person name="Sun J."/>
            <person name="Souza E.M."/>
            <person name="Raittz R.T."/>
            <person name="Costa F."/>
            <person name="Leao A.C."/>
            <person name="Tadra-Sfeir M.Z."/>
            <person name="Baura V."/>
            <person name="Balsanelli E."/>
            <person name="Pedrosa F.O."/>
            <person name="Moreno L.F."/>
            <person name="Steffens M.B."/>
            <person name="Xi L."/>
            <person name="Bocca A.L."/>
            <person name="Felipe M.S."/>
            <person name="Teixeira M."/>
            <person name="Telles Filho F.Q."/>
            <person name="Azevedo C.M."/>
            <person name="Gomes R."/>
            <person name="Vicente V.A."/>
        </authorList>
    </citation>
    <scope>NUCLEOTIDE SEQUENCE [LARGE SCALE GENOMIC DNA]</scope>
    <source>
        <strain evidence="3 4">CBS 269.37</strain>
    </source>
</reference>